<proteinExistence type="inferred from homology"/>
<dbReference type="InterPro" id="IPR051839">
    <property type="entry name" value="RD_transcriptional_regulator"/>
</dbReference>
<evidence type="ECO:0000256" key="1">
    <source>
        <dbReference type="ARBA" id="ARBA00009964"/>
    </source>
</evidence>
<comment type="caution">
    <text evidence="3">The sequence shown here is derived from an EMBL/GenBank/DDBJ whole genome shotgun (WGS) entry which is preliminary data.</text>
</comment>
<dbReference type="Proteomes" id="UP000630149">
    <property type="component" value="Unassembled WGS sequence"/>
</dbReference>
<dbReference type="GO" id="GO:0003677">
    <property type="term" value="F:DNA binding"/>
    <property type="evidence" value="ECO:0007669"/>
    <property type="project" value="InterPro"/>
</dbReference>
<keyword evidence="2" id="KW-0175">Coiled coil</keyword>
<dbReference type="InterPro" id="IPR002514">
    <property type="entry name" value="Transposase_8"/>
</dbReference>
<dbReference type="PANTHER" id="PTHR33215">
    <property type="entry name" value="PROTEIN DISTAL ANTENNA"/>
    <property type="match status" value="1"/>
</dbReference>
<organism evidence="3 4">
    <name type="scientific">Legionella impletisoli</name>
    <dbReference type="NCBI Taxonomy" id="343510"/>
    <lineage>
        <taxon>Bacteria</taxon>
        <taxon>Pseudomonadati</taxon>
        <taxon>Pseudomonadota</taxon>
        <taxon>Gammaproteobacteria</taxon>
        <taxon>Legionellales</taxon>
        <taxon>Legionellaceae</taxon>
        <taxon>Legionella</taxon>
    </lineage>
</organism>
<dbReference type="Gene3D" id="1.10.10.60">
    <property type="entry name" value="Homeodomain-like"/>
    <property type="match status" value="1"/>
</dbReference>
<dbReference type="RefSeq" id="WP_131776499.1">
    <property type="nucleotide sequence ID" value="NZ_BMOB01000004.1"/>
</dbReference>
<dbReference type="AlphaFoldDB" id="A0A917NAN4"/>
<protein>
    <submittedName>
        <fullName evidence="3">Transposase</fullName>
    </submittedName>
</protein>
<keyword evidence="4" id="KW-1185">Reference proteome</keyword>
<evidence type="ECO:0000313" key="3">
    <source>
        <dbReference type="EMBL" id="GGI83971.1"/>
    </source>
</evidence>
<feature type="coiled-coil region" evidence="2">
    <location>
        <begin position="18"/>
        <end position="94"/>
    </location>
</feature>
<dbReference type="OrthoDB" id="9803878at2"/>
<reference evidence="3" key="2">
    <citation type="submission" date="2020-09" db="EMBL/GenBank/DDBJ databases">
        <authorList>
            <person name="Sun Q."/>
            <person name="Ohkuma M."/>
        </authorList>
    </citation>
    <scope>NUCLEOTIDE SEQUENCE</scope>
    <source>
        <strain evidence="3">JCM 13919</strain>
    </source>
</reference>
<reference evidence="3" key="1">
    <citation type="journal article" date="2014" name="Int. J. Syst. Evol. Microbiol.">
        <title>Complete genome sequence of Corynebacterium casei LMG S-19264T (=DSM 44701T), isolated from a smear-ripened cheese.</title>
        <authorList>
            <consortium name="US DOE Joint Genome Institute (JGI-PGF)"/>
            <person name="Walter F."/>
            <person name="Albersmeier A."/>
            <person name="Kalinowski J."/>
            <person name="Ruckert C."/>
        </authorList>
    </citation>
    <scope>NUCLEOTIDE SEQUENCE</scope>
    <source>
        <strain evidence="3">JCM 13919</strain>
    </source>
</reference>
<dbReference type="GO" id="GO:0006313">
    <property type="term" value="P:DNA transposition"/>
    <property type="evidence" value="ECO:0007669"/>
    <property type="project" value="InterPro"/>
</dbReference>
<gene>
    <name evidence="3" type="ORF">GCM10007966_10760</name>
</gene>
<dbReference type="GO" id="GO:0004803">
    <property type="term" value="F:transposase activity"/>
    <property type="evidence" value="ECO:0007669"/>
    <property type="project" value="InterPro"/>
</dbReference>
<accession>A0A917NAN4</accession>
<dbReference type="Pfam" id="PF01527">
    <property type="entry name" value="HTH_Tnp_1"/>
    <property type="match status" value="1"/>
</dbReference>
<evidence type="ECO:0000313" key="4">
    <source>
        <dbReference type="Proteomes" id="UP000630149"/>
    </source>
</evidence>
<dbReference type="SUPFAM" id="SSF46689">
    <property type="entry name" value="Homeodomain-like"/>
    <property type="match status" value="1"/>
</dbReference>
<sequence>MVRNVYTKEFKIKAIELLEQSDKTLRQVARELGVAENNLYNWHKNYRINQENAFPNHPKLNEKDLELRRLKARIAELEEEREILKKAAAFFAREGRRNTR</sequence>
<dbReference type="EMBL" id="BMOB01000004">
    <property type="protein sequence ID" value="GGI83971.1"/>
    <property type="molecule type" value="Genomic_DNA"/>
</dbReference>
<dbReference type="InterPro" id="IPR009057">
    <property type="entry name" value="Homeodomain-like_sf"/>
</dbReference>
<name>A0A917NAN4_9GAMM</name>
<evidence type="ECO:0000256" key="2">
    <source>
        <dbReference type="SAM" id="Coils"/>
    </source>
</evidence>
<dbReference type="PANTHER" id="PTHR33215:SF13">
    <property type="entry name" value="PROTEIN DISTAL ANTENNA"/>
    <property type="match status" value="1"/>
</dbReference>
<comment type="similarity">
    <text evidence="1">Belongs to the transposase 8 family.</text>
</comment>